<evidence type="ECO:0000313" key="7">
    <source>
        <dbReference type="Proteomes" id="UP000295008"/>
    </source>
</evidence>
<accession>A0A4V2QBZ2</accession>
<keyword evidence="3 5" id="KW-0687">Ribonucleoprotein</keyword>
<dbReference type="PANTHER" id="PTHR35534">
    <property type="entry name" value="50S RIBOSOMAL PROTEIN L32"/>
    <property type="match status" value="1"/>
</dbReference>
<evidence type="ECO:0000256" key="2">
    <source>
        <dbReference type="ARBA" id="ARBA00022980"/>
    </source>
</evidence>
<dbReference type="OrthoDB" id="9812874at2"/>
<comment type="caution">
    <text evidence="6">The sequence shown here is derived from an EMBL/GenBank/DDBJ whole genome shotgun (WGS) entry which is preliminary data.</text>
</comment>
<dbReference type="Pfam" id="PF01783">
    <property type="entry name" value="Ribosomal_L32p"/>
    <property type="match status" value="1"/>
</dbReference>
<proteinExistence type="inferred from homology"/>
<evidence type="ECO:0000256" key="5">
    <source>
        <dbReference type="HAMAP-Rule" id="MF_00340"/>
    </source>
</evidence>
<dbReference type="GO" id="GO:0003735">
    <property type="term" value="F:structural constituent of ribosome"/>
    <property type="evidence" value="ECO:0007669"/>
    <property type="project" value="InterPro"/>
</dbReference>
<evidence type="ECO:0000256" key="1">
    <source>
        <dbReference type="ARBA" id="ARBA00008560"/>
    </source>
</evidence>
<dbReference type="HAMAP" id="MF_00340">
    <property type="entry name" value="Ribosomal_bL32"/>
    <property type="match status" value="1"/>
</dbReference>
<dbReference type="GO" id="GO:0015934">
    <property type="term" value="C:large ribosomal subunit"/>
    <property type="evidence" value="ECO:0007669"/>
    <property type="project" value="InterPro"/>
</dbReference>
<keyword evidence="7" id="KW-1185">Reference proteome</keyword>
<name>A0A4V2QBZ2_HYDET</name>
<evidence type="ECO:0000256" key="4">
    <source>
        <dbReference type="ARBA" id="ARBA00035178"/>
    </source>
</evidence>
<comment type="similarity">
    <text evidence="1 5">Belongs to the bacterial ribosomal protein bL32 family.</text>
</comment>
<dbReference type="InterPro" id="IPR002677">
    <property type="entry name" value="Ribosomal_bL32"/>
</dbReference>
<dbReference type="Proteomes" id="UP000295008">
    <property type="component" value="Unassembled WGS sequence"/>
</dbReference>
<evidence type="ECO:0000256" key="3">
    <source>
        <dbReference type="ARBA" id="ARBA00023274"/>
    </source>
</evidence>
<dbReference type="InterPro" id="IPR044957">
    <property type="entry name" value="Ribosomal_bL32_bact"/>
</dbReference>
<dbReference type="GO" id="GO:0006412">
    <property type="term" value="P:translation"/>
    <property type="evidence" value="ECO:0007669"/>
    <property type="project" value="UniProtKB-UniRule"/>
</dbReference>
<sequence length="58" mass="6589">MANPKNRTSRTRKRLRRANLKMTAPQIGTCPQCHESKLPHTVCSNCGYYKGREVIAQS</sequence>
<dbReference type="InterPro" id="IPR011332">
    <property type="entry name" value="Ribosomal_zn-bd"/>
</dbReference>
<dbReference type="NCBIfam" id="TIGR01031">
    <property type="entry name" value="rpmF_bact"/>
    <property type="match status" value="1"/>
</dbReference>
<keyword evidence="2 5" id="KW-0689">Ribosomal protein</keyword>
<gene>
    <name evidence="5" type="primary">rpmF</name>
    <name evidence="6" type="ORF">EDC14_104333</name>
</gene>
<protein>
    <recommendedName>
        <fullName evidence="4 5">Large ribosomal subunit protein bL32</fullName>
    </recommendedName>
</protein>
<dbReference type="PANTHER" id="PTHR35534:SF1">
    <property type="entry name" value="LARGE RIBOSOMAL SUBUNIT PROTEIN BL32"/>
    <property type="match status" value="1"/>
</dbReference>
<dbReference type="EMBL" id="SLUN01000043">
    <property type="protein sequence ID" value="TCL58297.1"/>
    <property type="molecule type" value="Genomic_DNA"/>
</dbReference>
<organism evidence="6 7">
    <name type="scientific">Hydrogenispora ethanolica</name>
    <dbReference type="NCBI Taxonomy" id="1082276"/>
    <lineage>
        <taxon>Bacteria</taxon>
        <taxon>Bacillati</taxon>
        <taxon>Bacillota</taxon>
        <taxon>Hydrogenispora</taxon>
    </lineage>
</organism>
<evidence type="ECO:0000313" key="6">
    <source>
        <dbReference type="EMBL" id="TCL58297.1"/>
    </source>
</evidence>
<dbReference type="SUPFAM" id="SSF57829">
    <property type="entry name" value="Zn-binding ribosomal proteins"/>
    <property type="match status" value="1"/>
</dbReference>
<reference evidence="6 7" key="1">
    <citation type="submission" date="2019-03" db="EMBL/GenBank/DDBJ databases">
        <title>Genomic Encyclopedia of Type Strains, Phase IV (KMG-IV): sequencing the most valuable type-strain genomes for metagenomic binning, comparative biology and taxonomic classification.</title>
        <authorList>
            <person name="Goeker M."/>
        </authorList>
    </citation>
    <scope>NUCLEOTIDE SEQUENCE [LARGE SCALE GENOMIC DNA]</scope>
    <source>
        <strain evidence="6 7">LX-B</strain>
    </source>
</reference>
<dbReference type="AlphaFoldDB" id="A0A4V2QBZ2"/>